<name>A0ABU5DN01_9BURK</name>
<dbReference type="InterPro" id="IPR043128">
    <property type="entry name" value="Rev_trsase/Diguanyl_cyclase"/>
</dbReference>
<dbReference type="PROSITE" id="PS50887">
    <property type="entry name" value="GGDEF"/>
    <property type="match status" value="1"/>
</dbReference>
<feature type="transmembrane region" description="Helical" evidence="3">
    <location>
        <begin position="149"/>
        <end position="167"/>
    </location>
</feature>
<evidence type="ECO:0000256" key="1">
    <source>
        <dbReference type="ARBA" id="ARBA00012528"/>
    </source>
</evidence>
<feature type="transmembrane region" description="Helical" evidence="3">
    <location>
        <begin position="80"/>
        <end position="97"/>
    </location>
</feature>
<dbReference type="EC" id="2.7.7.65" evidence="1"/>
<evidence type="ECO:0000313" key="6">
    <source>
        <dbReference type="Proteomes" id="UP001285263"/>
    </source>
</evidence>
<comment type="caution">
    <text evidence="5">The sequence shown here is derived from an EMBL/GenBank/DDBJ whole genome shotgun (WGS) entry which is preliminary data.</text>
</comment>
<feature type="domain" description="GGDEF" evidence="4">
    <location>
        <begin position="218"/>
        <end position="351"/>
    </location>
</feature>
<dbReference type="RefSeq" id="WP_320425653.1">
    <property type="nucleotide sequence ID" value="NZ_JAXCLA010000008.1"/>
</dbReference>
<keyword evidence="3" id="KW-1133">Transmembrane helix</keyword>
<dbReference type="SMART" id="SM00267">
    <property type="entry name" value="GGDEF"/>
    <property type="match status" value="1"/>
</dbReference>
<dbReference type="Gene3D" id="3.30.70.270">
    <property type="match status" value="1"/>
</dbReference>
<keyword evidence="5" id="KW-0548">Nucleotidyltransferase</keyword>
<feature type="transmembrane region" description="Helical" evidence="3">
    <location>
        <begin position="20"/>
        <end position="38"/>
    </location>
</feature>
<reference evidence="5 6" key="1">
    <citation type="submission" date="2023-11" db="EMBL/GenBank/DDBJ databases">
        <title>Paucibacter sp. nov., isolated from fresh soil in Korea.</title>
        <authorList>
            <person name="Le N.T.T."/>
        </authorList>
    </citation>
    <scope>NUCLEOTIDE SEQUENCE [LARGE SCALE GENOMIC DNA]</scope>
    <source>
        <strain evidence="5 6">R3-3</strain>
    </source>
</reference>
<organism evidence="5 6">
    <name type="scientific">Roseateles agri</name>
    <dbReference type="NCBI Taxonomy" id="3098619"/>
    <lineage>
        <taxon>Bacteria</taxon>
        <taxon>Pseudomonadati</taxon>
        <taxon>Pseudomonadota</taxon>
        <taxon>Betaproteobacteria</taxon>
        <taxon>Burkholderiales</taxon>
        <taxon>Sphaerotilaceae</taxon>
        <taxon>Roseateles</taxon>
    </lineage>
</organism>
<protein>
    <recommendedName>
        <fullName evidence="1">diguanylate cyclase</fullName>
        <ecNumber evidence="1">2.7.7.65</ecNumber>
    </recommendedName>
</protein>
<feature type="transmembrane region" description="Helical" evidence="3">
    <location>
        <begin position="50"/>
        <end position="71"/>
    </location>
</feature>
<dbReference type="PANTHER" id="PTHR45138:SF9">
    <property type="entry name" value="DIGUANYLATE CYCLASE DGCM-RELATED"/>
    <property type="match status" value="1"/>
</dbReference>
<feature type="transmembrane region" description="Helical" evidence="3">
    <location>
        <begin position="125"/>
        <end position="143"/>
    </location>
</feature>
<proteinExistence type="predicted"/>
<dbReference type="Pfam" id="PF00990">
    <property type="entry name" value="GGDEF"/>
    <property type="match status" value="1"/>
</dbReference>
<dbReference type="Proteomes" id="UP001285263">
    <property type="component" value="Unassembled WGS sequence"/>
</dbReference>
<comment type="catalytic activity">
    <reaction evidence="2">
        <text>2 GTP = 3',3'-c-di-GMP + 2 diphosphate</text>
        <dbReference type="Rhea" id="RHEA:24898"/>
        <dbReference type="ChEBI" id="CHEBI:33019"/>
        <dbReference type="ChEBI" id="CHEBI:37565"/>
        <dbReference type="ChEBI" id="CHEBI:58805"/>
        <dbReference type="EC" id="2.7.7.65"/>
    </reaction>
</comment>
<dbReference type="InterPro" id="IPR000160">
    <property type="entry name" value="GGDEF_dom"/>
</dbReference>
<evidence type="ECO:0000256" key="2">
    <source>
        <dbReference type="ARBA" id="ARBA00034247"/>
    </source>
</evidence>
<accession>A0ABU5DN01</accession>
<dbReference type="GO" id="GO:0052621">
    <property type="term" value="F:diguanylate cyclase activity"/>
    <property type="evidence" value="ECO:0007669"/>
    <property type="project" value="UniProtKB-EC"/>
</dbReference>
<dbReference type="SUPFAM" id="SSF55073">
    <property type="entry name" value="Nucleotide cyclase"/>
    <property type="match status" value="1"/>
</dbReference>
<keyword evidence="5" id="KW-0808">Transferase</keyword>
<keyword evidence="6" id="KW-1185">Reference proteome</keyword>
<gene>
    <name evidence="5" type="ORF">SNE35_24560</name>
</gene>
<feature type="transmembrane region" description="Helical" evidence="3">
    <location>
        <begin position="103"/>
        <end position="120"/>
    </location>
</feature>
<evidence type="ECO:0000313" key="5">
    <source>
        <dbReference type="EMBL" id="MDY0747698.1"/>
    </source>
</evidence>
<dbReference type="EMBL" id="JAXCLA010000008">
    <property type="protein sequence ID" value="MDY0747698.1"/>
    <property type="molecule type" value="Genomic_DNA"/>
</dbReference>
<keyword evidence="3" id="KW-0472">Membrane</keyword>
<sequence length="355" mass="38354">MSEAELGGFRQMQTAFREPLVVPTFLLAVAAMTSFVIWDVAREGGWGLGANLRVACAGIALGLLGLIRGLWSPSIRLQSLSLYFVMYAWQLVAGSTFGSDTLLQFPGLLVIMFASVFAFVHARDAWVNIVLAGISVPLVLPPAASTAQWLFVLGLFASVILLVWVNCAQRERTSAVIFLSKSQWKRDAQTDMLTGLPNRRTFESFMEREAWRLASSPTSLTLAIIDIDHFKMVNDLHGHDAGDGVLKEVADRLSGNLRDVDLLARLGGEEFALVMLGIPREAATALLGRLKNAIESRPLAVGTLGVRCTISAGLATGAVGDESWDALYHRADQALYEAKAGGRNRIVASPLEAGV</sequence>
<evidence type="ECO:0000256" key="3">
    <source>
        <dbReference type="SAM" id="Phobius"/>
    </source>
</evidence>
<dbReference type="InterPro" id="IPR050469">
    <property type="entry name" value="Diguanylate_Cyclase"/>
</dbReference>
<dbReference type="NCBIfam" id="TIGR00254">
    <property type="entry name" value="GGDEF"/>
    <property type="match status" value="1"/>
</dbReference>
<keyword evidence="3" id="KW-0812">Transmembrane</keyword>
<evidence type="ECO:0000259" key="4">
    <source>
        <dbReference type="PROSITE" id="PS50887"/>
    </source>
</evidence>
<dbReference type="InterPro" id="IPR029787">
    <property type="entry name" value="Nucleotide_cyclase"/>
</dbReference>
<dbReference type="CDD" id="cd01949">
    <property type="entry name" value="GGDEF"/>
    <property type="match status" value="1"/>
</dbReference>
<dbReference type="PANTHER" id="PTHR45138">
    <property type="entry name" value="REGULATORY COMPONENTS OF SENSORY TRANSDUCTION SYSTEM"/>
    <property type="match status" value="1"/>
</dbReference>